<evidence type="ECO:0000256" key="1">
    <source>
        <dbReference type="ARBA" id="ARBA00007847"/>
    </source>
</evidence>
<dbReference type="RefSeq" id="WP_119348379.1">
    <property type="nucleotide sequence ID" value="NZ_QWET01000002.1"/>
</dbReference>
<dbReference type="Pfam" id="PF01177">
    <property type="entry name" value="Asp_Glu_race"/>
    <property type="match status" value="1"/>
</dbReference>
<dbReference type="InterPro" id="IPR004380">
    <property type="entry name" value="Asp_race"/>
</dbReference>
<dbReference type="InterPro" id="IPR015942">
    <property type="entry name" value="Asp/Glu/hydantoin_racemase"/>
</dbReference>
<dbReference type="GO" id="GO:0047661">
    <property type="term" value="F:amino-acid racemase activity"/>
    <property type="evidence" value="ECO:0007669"/>
    <property type="project" value="InterPro"/>
</dbReference>
<dbReference type="Gene3D" id="3.40.50.1860">
    <property type="match status" value="2"/>
</dbReference>
<proteinExistence type="inferred from homology"/>
<protein>
    <submittedName>
        <fullName evidence="3">Amino acid racemase</fullName>
        <ecNumber evidence="3">5.1.1.-</ecNumber>
    </submittedName>
</protein>
<name>A0A399CYD6_9BACT</name>
<dbReference type="SUPFAM" id="SSF53681">
    <property type="entry name" value="Aspartate/glutamate racemase"/>
    <property type="match status" value="2"/>
</dbReference>
<evidence type="ECO:0000313" key="3">
    <source>
        <dbReference type="EMBL" id="RIH64226.1"/>
    </source>
</evidence>
<evidence type="ECO:0000256" key="2">
    <source>
        <dbReference type="ARBA" id="ARBA00023235"/>
    </source>
</evidence>
<reference evidence="3 5" key="1">
    <citation type="journal article" date="2015" name="Int. J. Syst. Evol. Microbiol.">
        <title>Mariniphaga sediminis sp. nov., isolated from coastal sediment.</title>
        <authorList>
            <person name="Wang F.Q."/>
            <person name="Shen Q.Y."/>
            <person name="Chen G.J."/>
            <person name="Du Z.J."/>
        </authorList>
    </citation>
    <scope>NUCLEOTIDE SEQUENCE [LARGE SCALE GENOMIC DNA]</scope>
    <source>
        <strain evidence="3 5">SY21</strain>
    </source>
</reference>
<dbReference type="PANTHER" id="PTHR21198:SF7">
    <property type="entry name" value="ASPARTATE-GLUTAMATE RACEMASE FAMILY"/>
    <property type="match status" value="1"/>
</dbReference>
<dbReference type="AlphaFoldDB" id="A0A399CYD6"/>
<evidence type="ECO:0000313" key="5">
    <source>
        <dbReference type="Proteomes" id="UP000266441"/>
    </source>
</evidence>
<dbReference type="NCBIfam" id="TIGR00035">
    <property type="entry name" value="asp_race"/>
    <property type="match status" value="1"/>
</dbReference>
<dbReference type="EMBL" id="QWET01000002">
    <property type="protein sequence ID" value="RIH66505.1"/>
    <property type="molecule type" value="Genomic_DNA"/>
</dbReference>
<accession>A0A399CYD6</accession>
<dbReference type="PANTHER" id="PTHR21198">
    <property type="entry name" value="GLUTAMATE RACEMASE"/>
    <property type="match status" value="1"/>
</dbReference>
<reference evidence="3" key="2">
    <citation type="submission" date="2018-08" db="EMBL/GenBank/DDBJ databases">
        <authorList>
            <person name="Ferrada E.E."/>
            <person name="Latorre B.A."/>
        </authorList>
    </citation>
    <scope>NUCLEOTIDE SEQUENCE</scope>
    <source>
        <strain evidence="3">SY21</strain>
    </source>
</reference>
<organism evidence="3 5">
    <name type="scientific">Mariniphaga sediminis</name>
    <dbReference type="NCBI Taxonomy" id="1628158"/>
    <lineage>
        <taxon>Bacteria</taxon>
        <taxon>Pseudomonadati</taxon>
        <taxon>Bacteroidota</taxon>
        <taxon>Bacteroidia</taxon>
        <taxon>Marinilabiliales</taxon>
        <taxon>Prolixibacteraceae</taxon>
        <taxon>Mariniphaga</taxon>
    </lineage>
</organism>
<dbReference type="PROSITE" id="PS00924">
    <property type="entry name" value="ASP_GLU_RACEMASE_2"/>
    <property type="match status" value="1"/>
</dbReference>
<dbReference type="EC" id="5.1.1.-" evidence="3"/>
<gene>
    <name evidence="4" type="ORF">D1164_02540</name>
    <name evidence="3" type="ORF">D1164_15490</name>
</gene>
<sequence>MKSIGIIGGLGPEATVDYYKEIISQINTLNGNGSLNYPEIIVYSVNMATFIGRLEKKDYTGAAGYIVECISKLELAGADFAVISANTPHLFFDEIREKVTIPLISIVEACKTRAKQTGLKRCGLFGTKFTMNASFFSDVFGRDNIEVISPDSDDINRINELLFTELEIGIFKESTQTELLGIVQKMIDKHGIDSLIQGCTEFPIMFTEEKYLGIPFLNTTRIHVDEMVKKSMSS</sequence>
<dbReference type="Proteomes" id="UP000266441">
    <property type="component" value="Unassembled WGS sequence"/>
</dbReference>
<dbReference type="InterPro" id="IPR001920">
    <property type="entry name" value="Asp/Glu_race"/>
</dbReference>
<dbReference type="OrthoDB" id="9803739at2"/>
<keyword evidence="5" id="KW-1185">Reference proteome</keyword>
<comment type="similarity">
    <text evidence="1">Belongs to the aspartate/glutamate racemases family.</text>
</comment>
<comment type="caution">
    <text evidence="3">The sequence shown here is derived from an EMBL/GenBank/DDBJ whole genome shotgun (WGS) entry which is preliminary data.</text>
</comment>
<dbReference type="InterPro" id="IPR033134">
    <property type="entry name" value="Asp/Glu_racemase_AS_2"/>
</dbReference>
<evidence type="ECO:0000313" key="4">
    <source>
        <dbReference type="EMBL" id="RIH66505.1"/>
    </source>
</evidence>
<keyword evidence="2 3" id="KW-0413">Isomerase</keyword>
<dbReference type="EMBL" id="QWET01000012">
    <property type="protein sequence ID" value="RIH64226.1"/>
    <property type="molecule type" value="Genomic_DNA"/>
</dbReference>